<name>A0AAV4W3Z8_CAEEX</name>
<organism evidence="1 2">
    <name type="scientific">Caerostris extrusa</name>
    <name type="common">Bark spider</name>
    <name type="synonym">Caerostris bankana</name>
    <dbReference type="NCBI Taxonomy" id="172846"/>
    <lineage>
        <taxon>Eukaryota</taxon>
        <taxon>Metazoa</taxon>
        <taxon>Ecdysozoa</taxon>
        <taxon>Arthropoda</taxon>
        <taxon>Chelicerata</taxon>
        <taxon>Arachnida</taxon>
        <taxon>Araneae</taxon>
        <taxon>Araneomorphae</taxon>
        <taxon>Entelegynae</taxon>
        <taxon>Araneoidea</taxon>
        <taxon>Araneidae</taxon>
        <taxon>Caerostris</taxon>
    </lineage>
</organism>
<gene>
    <name evidence="1" type="ORF">CEXT_686771</name>
</gene>
<sequence>MKNENTRKLPEMRRLNGNCDNMRKVSRIDCQTGRGEFSGFLYMKCKCGAVIPKYYPYRLFPLRITYQWSFDGKRVEHEKKIYMCACDCIGIPY</sequence>
<accession>A0AAV4W3Z8</accession>
<evidence type="ECO:0000313" key="2">
    <source>
        <dbReference type="Proteomes" id="UP001054945"/>
    </source>
</evidence>
<comment type="caution">
    <text evidence="1">The sequence shown here is derived from an EMBL/GenBank/DDBJ whole genome shotgun (WGS) entry which is preliminary data.</text>
</comment>
<reference evidence="1 2" key="1">
    <citation type="submission" date="2021-06" db="EMBL/GenBank/DDBJ databases">
        <title>Caerostris extrusa draft genome.</title>
        <authorList>
            <person name="Kono N."/>
            <person name="Arakawa K."/>
        </authorList>
    </citation>
    <scope>NUCLEOTIDE SEQUENCE [LARGE SCALE GENOMIC DNA]</scope>
</reference>
<protein>
    <submittedName>
        <fullName evidence="1">Uncharacterized protein</fullName>
    </submittedName>
</protein>
<dbReference type="Proteomes" id="UP001054945">
    <property type="component" value="Unassembled WGS sequence"/>
</dbReference>
<keyword evidence="2" id="KW-1185">Reference proteome</keyword>
<evidence type="ECO:0000313" key="1">
    <source>
        <dbReference type="EMBL" id="GIY77276.1"/>
    </source>
</evidence>
<dbReference type="EMBL" id="BPLR01015598">
    <property type="protein sequence ID" value="GIY77276.1"/>
    <property type="molecule type" value="Genomic_DNA"/>
</dbReference>
<dbReference type="AlphaFoldDB" id="A0AAV4W3Z8"/>
<proteinExistence type="predicted"/>